<organism evidence="2">
    <name type="scientific">Anguilla anguilla</name>
    <name type="common">European freshwater eel</name>
    <name type="synonym">Muraena anguilla</name>
    <dbReference type="NCBI Taxonomy" id="7936"/>
    <lineage>
        <taxon>Eukaryota</taxon>
        <taxon>Metazoa</taxon>
        <taxon>Chordata</taxon>
        <taxon>Craniata</taxon>
        <taxon>Vertebrata</taxon>
        <taxon>Euteleostomi</taxon>
        <taxon>Actinopterygii</taxon>
        <taxon>Neopterygii</taxon>
        <taxon>Teleostei</taxon>
        <taxon>Anguilliformes</taxon>
        <taxon>Anguillidae</taxon>
        <taxon>Anguilla</taxon>
    </lineage>
</organism>
<reference evidence="2" key="2">
    <citation type="journal article" date="2015" name="Fish Shellfish Immunol.">
        <title>Early steps in the European eel (Anguilla anguilla)-Vibrio vulnificus interaction in the gills: Role of the RtxA13 toxin.</title>
        <authorList>
            <person name="Callol A."/>
            <person name="Pajuelo D."/>
            <person name="Ebbesson L."/>
            <person name="Teles M."/>
            <person name="MacKenzie S."/>
            <person name="Amaro C."/>
        </authorList>
    </citation>
    <scope>NUCLEOTIDE SEQUENCE</scope>
</reference>
<dbReference type="EMBL" id="GBXM01014437">
    <property type="protein sequence ID" value="JAH94140.1"/>
    <property type="molecule type" value="Transcribed_RNA"/>
</dbReference>
<sequence>MRFLLIVVRMCTNLLKLCALLALQNLTKLMHNLSYKHHGVKAHNRLFCNNNNKRPYKILYANFSMIFHFRQMSTNIQTCTCNHCLNGMDIQAKTGFMSVL</sequence>
<accession>A0A0E9WWZ9</accession>
<dbReference type="AlphaFoldDB" id="A0A0E9WWZ9"/>
<proteinExistence type="predicted"/>
<protein>
    <recommendedName>
        <fullName evidence="3">Protein kinase domain-containing protein</fullName>
    </recommendedName>
</protein>
<name>A0A0E9WWZ9_ANGAN</name>
<evidence type="ECO:0008006" key="3">
    <source>
        <dbReference type="Google" id="ProtNLM"/>
    </source>
</evidence>
<evidence type="ECO:0000313" key="2">
    <source>
        <dbReference type="EMBL" id="JAH94140.1"/>
    </source>
</evidence>
<reference evidence="2" key="1">
    <citation type="submission" date="2014-11" db="EMBL/GenBank/DDBJ databases">
        <authorList>
            <person name="Amaro Gonzalez C."/>
        </authorList>
    </citation>
    <scope>NUCLEOTIDE SEQUENCE</scope>
</reference>
<keyword evidence="1" id="KW-0732">Signal</keyword>
<evidence type="ECO:0000256" key="1">
    <source>
        <dbReference type="SAM" id="SignalP"/>
    </source>
</evidence>
<feature type="chain" id="PRO_5002434637" description="Protein kinase domain-containing protein" evidence="1">
    <location>
        <begin position="23"/>
        <end position="100"/>
    </location>
</feature>
<feature type="signal peptide" evidence="1">
    <location>
        <begin position="1"/>
        <end position="22"/>
    </location>
</feature>